<dbReference type="GO" id="GO:0046872">
    <property type="term" value="F:metal ion binding"/>
    <property type="evidence" value="ECO:0007669"/>
    <property type="project" value="UniProtKB-KW"/>
</dbReference>
<feature type="domain" description="Uracil-DNA glycosylase-like" evidence="13">
    <location>
        <begin position="225"/>
        <end position="373"/>
    </location>
</feature>
<dbReference type="Gene3D" id="3.40.470.10">
    <property type="entry name" value="Uracil-DNA glycosylase-like domain"/>
    <property type="match status" value="1"/>
</dbReference>
<gene>
    <name evidence="14" type="ORF">MBHS_03132</name>
</gene>
<feature type="region of interest" description="Disordered" evidence="12">
    <location>
        <begin position="1"/>
        <end position="23"/>
    </location>
</feature>
<keyword evidence="15" id="KW-1185">Reference proteome</keyword>
<proteinExistence type="inferred from homology"/>
<dbReference type="GO" id="GO:0051539">
    <property type="term" value="F:4 iron, 4 sulfur cluster binding"/>
    <property type="evidence" value="ECO:0007669"/>
    <property type="project" value="UniProtKB-KW"/>
</dbReference>
<feature type="compositionally biased region" description="Polar residues" evidence="12">
    <location>
        <begin position="1"/>
        <end position="10"/>
    </location>
</feature>
<evidence type="ECO:0000256" key="1">
    <source>
        <dbReference type="ARBA" id="ARBA00001400"/>
    </source>
</evidence>
<evidence type="ECO:0000256" key="10">
    <source>
        <dbReference type="ARBA" id="ARBA00023014"/>
    </source>
</evidence>
<dbReference type="PANTHER" id="PTHR33693:SF1">
    <property type="entry name" value="TYPE-4 URACIL-DNA GLYCOSYLASE"/>
    <property type="match status" value="1"/>
</dbReference>
<evidence type="ECO:0000313" key="15">
    <source>
        <dbReference type="Proteomes" id="UP000236724"/>
    </source>
</evidence>
<keyword evidence="8" id="KW-0378">Hydrolase</keyword>
<accession>A0A1H6FB00</accession>
<dbReference type="InterPro" id="IPR005273">
    <property type="entry name" value="Ura-DNA_glyco_family4"/>
</dbReference>
<dbReference type="GO" id="GO:0004844">
    <property type="term" value="F:uracil DNA N-glycosylase activity"/>
    <property type="evidence" value="ECO:0007669"/>
    <property type="project" value="UniProtKB-EC"/>
</dbReference>
<dbReference type="AlphaFoldDB" id="A0A1H6FB00"/>
<keyword evidence="7" id="KW-0227">DNA damage</keyword>
<sequence>MKKSDSNQLPLATASVLGQPPTYKFPETPNLPGLGDLEGFQKSGIAMSLSRRLYLEQMGITLWQRRDITSSQGADLVPDTPTVAKTTVATTTQPDAMTTKMETLNELAPIQFAQEPVVQKPVVQEPDPLIQPPATVENTEAMMLEPPPAWLDIPPEVDFDDGFEPVFPEGLAEPEVPDMPPAQAIIDPWVKRAQDISQLDWDALQQQVSACQDCPLAQTRQHTVFGMGNKQANWLLIGEAPGSDEDRLGEPFVGRAGKLLNAMLTAVGANREQVYIANTVKCHPPHNRDPNAPEIKRCAPFLERQIQLLQPRLILALGKVAAQRLLQTEAAMASFRQQQYTYGENKIPLLVTYHPAYLLRKPKEKAKAWEDLLRAITLVPVTGQDSP</sequence>
<dbReference type="CDD" id="cd10030">
    <property type="entry name" value="UDG-F4_TTUDGA_SPO1dp_like"/>
    <property type="match status" value="1"/>
</dbReference>
<dbReference type="PANTHER" id="PTHR33693">
    <property type="entry name" value="TYPE-5 URACIL-DNA GLYCOSYLASE"/>
    <property type="match status" value="1"/>
</dbReference>
<comment type="similarity">
    <text evidence="2">Belongs to the uracil-DNA glycosylase (UDG) superfamily. Type 4 (UDGa) family.</text>
</comment>
<dbReference type="InterPro" id="IPR005122">
    <property type="entry name" value="Uracil-DNA_glycosylase-like"/>
</dbReference>
<evidence type="ECO:0000256" key="9">
    <source>
        <dbReference type="ARBA" id="ARBA00023004"/>
    </source>
</evidence>
<keyword evidence="6" id="KW-0479">Metal-binding</keyword>
<dbReference type="InterPro" id="IPR036895">
    <property type="entry name" value="Uracil-DNA_glycosylase-like_sf"/>
</dbReference>
<dbReference type="EMBL" id="FMSV02000528">
    <property type="protein sequence ID" value="SEH07257.1"/>
    <property type="molecule type" value="Genomic_DNA"/>
</dbReference>
<organism evidence="14 15">
    <name type="scientific">Candidatus Venteria ishoeyi</name>
    <dbReference type="NCBI Taxonomy" id="1899563"/>
    <lineage>
        <taxon>Bacteria</taxon>
        <taxon>Pseudomonadati</taxon>
        <taxon>Pseudomonadota</taxon>
        <taxon>Gammaproteobacteria</taxon>
        <taxon>Thiotrichales</taxon>
        <taxon>Thiotrichaceae</taxon>
        <taxon>Venteria</taxon>
    </lineage>
</organism>
<evidence type="ECO:0000313" key="14">
    <source>
        <dbReference type="EMBL" id="SEH07257.1"/>
    </source>
</evidence>
<name>A0A1H6FB00_9GAMM</name>
<dbReference type="InterPro" id="IPR051536">
    <property type="entry name" value="UDG_Type-4/5"/>
</dbReference>
<evidence type="ECO:0000256" key="7">
    <source>
        <dbReference type="ARBA" id="ARBA00022763"/>
    </source>
</evidence>
<dbReference type="SUPFAM" id="SSF52141">
    <property type="entry name" value="Uracil-DNA glycosylase-like"/>
    <property type="match status" value="1"/>
</dbReference>
<evidence type="ECO:0000256" key="11">
    <source>
        <dbReference type="ARBA" id="ARBA00023204"/>
    </source>
</evidence>
<keyword evidence="5" id="KW-0004">4Fe-4S</keyword>
<dbReference type="SMART" id="SM00987">
    <property type="entry name" value="UreE_C"/>
    <property type="match status" value="1"/>
</dbReference>
<keyword evidence="10" id="KW-0411">Iron-sulfur</keyword>
<keyword evidence="9" id="KW-0408">Iron</keyword>
<evidence type="ECO:0000256" key="5">
    <source>
        <dbReference type="ARBA" id="ARBA00022485"/>
    </source>
</evidence>
<keyword evidence="11" id="KW-0234">DNA repair</keyword>
<dbReference type="Pfam" id="PF03167">
    <property type="entry name" value="UDG"/>
    <property type="match status" value="1"/>
</dbReference>
<dbReference type="GO" id="GO:0006281">
    <property type="term" value="P:DNA repair"/>
    <property type="evidence" value="ECO:0007669"/>
    <property type="project" value="UniProtKB-KW"/>
</dbReference>
<evidence type="ECO:0000256" key="12">
    <source>
        <dbReference type="SAM" id="MobiDB-lite"/>
    </source>
</evidence>
<evidence type="ECO:0000256" key="3">
    <source>
        <dbReference type="ARBA" id="ARBA00012030"/>
    </source>
</evidence>
<comment type="catalytic activity">
    <reaction evidence="1">
        <text>Hydrolyzes single-stranded DNA or mismatched double-stranded DNA and polynucleotides, releasing free uracil.</text>
        <dbReference type="EC" id="3.2.2.27"/>
    </reaction>
</comment>
<evidence type="ECO:0000259" key="13">
    <source>
        <dbReference type="SMART" id="SM00986"/>
    </source>
</evidence>
<evidence type="ECO:0000256" key="4">
    <source>
        <dbReference type="ARBA" id="ARBA00019403"/>
    </source>
</evidence>
<dbReference type="SMART" id="SM00986">
    <property type="entry name" value="UDG"/>
    <property type="match status" value="1"/>
</dbReference>
<evidence type="ECO:0000256" key="6">
    <source>
        <dbReference type="ARBA" id="ARBA00022723"/>
    </source>
</evidence>
<protein>
    <recommendedName>
        <fullName evidence="4">Type-4 uracil-DNA glycosylase</fullName>
        <ecNumber evidence="3">3.2.2.27</ecNumber>
    </recommendedName>
</protein>
<dbReference type="NCBIfam" id="TIGR00758">
    <property type="entry name" value="UDG_fam4"/>
    <property type="match status" value="1"/>
</dbReference>
<evidence type="ECO:0000256" key="2">
    <source>
        <dbReference type="ARBA" id="ARBA00006521"/>
    </source>
</evidence>
<reference evidence="14 15" key="1">
    <citation type="submission" date="2016-10" db="EMBL/GenBank/DDBJ databases">
        <authorList>
            <person name="de Groot N.N."/>
        </authorList>
    </citation>
    <scope>NUCLEOTIDE SEQUENCE [LARGE SCALE GENOMIC DNA]</scope>
    <source>
        <strain evidence="14">MBHS1</strain>
    </source>
</reference>
<evidence type="ECO:0000256" key="8">
    <source>
        <dbReference type="ARBA" id="ARBA00022801"/>
    </source>
</evidence>
<dbReference type="EC" id="3.2.2.27" evidence="3"/>
<dbReference type="Proteomes" id="UP000236724">
    <property type="component" value="Unassembled WGS sequence"/>
</dbReference>